<dbReference type="PANTHER" id="PTHR43065:SF46">
    <property type="entry name" value="C4-DICARBOXYLATE TRANSPORT SENSOR PROTEIN DCTB"/>
    <property type="match status" value="1"/>
</dbReference>
<feature type="transmembrane region" description="Helical" evidence="9">
    <location>
        <begin position="160"/>
        <end position="178"/>
    </location>
</feature>
<dbReference type="SUPFAM" id="SSF55874">
    <property type="entry name" value="ATPase domain of HSP90 chaperone/DNA topoisomerase II/histidine kinase"/>
    <property type="match status" value="1"/>
</dbReference>
<feature type="transmembrane region" description="Helical" evidence="9">
    <location>
        <begin position="66"/>
        <end position="93"/>
    </location>
</feature>
<dbReference type="Pfam" id="PF02518">
    <property type="entry name" value="HATPase_c"/>
    <property type="match status" value="1"/>
</dbReference>
<feature type="domain" description="Histidine kinase" evidence="10">
    <location>
        <begin position="206"/>
        <end position="413"/>
    </location>
</feature>
<evidence type="ECO:0000256" key="8">
    <source>
        <dbReference type="ARBA" id="ARBA00023012"/>
    </source>
</evidence>
<proteinExistence type="predicted"/>
<dbReference type="PANTHER" id="PTHR43065">
    <property type="entry name" value="SENSOR HISTIDINE KINASE"/>
    <property type="match status" value="1"/>
</dbReference>
<evidence type="ECO:0000313" key="12">
    <source>
        <dbReference type="Proteomes" id="UP000219546"/>
    </source>
</evidence>
<reference evidence="11 12" key="1">
    <citation type="submission" date="2017-08" db="EMBL/GenBank/DDBJ databases">
        <authorList>
            <person name="de Groot N.N."/>
        </authorList>
    </citation>
    <scope>NUCLEOTIDE SEQUENCE [LARGE SCALE GENOMIC DNA]</scope>
    <source>
        <strain evidence="11 12">JC228</strain>
    </source>
</reference>
<evidence type="ECO:0000256" key="3">
    <source>
        <dbReference type="ARBA" id="ARBA00022553"/>
    </source>
</evidence>
<dbReference type="SMART" id="SM00387">
    <property type="entry name" value="HATPase_c"/>
    <property type="match status" value="1"/>
</dbReference>
<keyword evidence="9" id="KW-0812">Transmembrane</keyword>
<dbReference type="AlphaFoldDB" id="A0A285D563"/>
<accession>A0A285D563</accession>
<dbReference type="Gene3D" id="3.30.565.10">
    <property type="entry name" value="Histidine kinase-like ATPase, C-terminal domain"/>
    <property type="match status" value="1"/>
</dbReference>
<evidence type="ECO:0000256" key="4">
    <source>
        <dbReference type="ARBA" id="ARBA00022679"/>
    </source>
</evidence>
<protein>
    <recommendedName>
        <fullName evidence="2">histidine kinase</fullName>
        <ecNumber evidence="2">2.7.13.3</ecNumber>
    </recommendedName>
</protein>
<feature type="transmembrane region" description="Helical" evidence="9">
    <location>
        <begin position="129"/>
        <end position="154"/>
    </location>
</feature>
<dbReference type="SUPFAM" id="SSF47384">
    <property type="entry name" value="Homodimeric domain of signal transducing histidine kinase"/>
    <property type="match status" value="1"/>
</dbReference>
<keyword evidence="4" id="KW-0808">Transferase</keyword>
<dbReference type="SMART" id="SM00388">
    <property type="entry name" value="HisKA"/>
    <property type="match status" value="1"/>
</dbReference>
<dbReference type="GO" id="GO:0005524">
    <property type="term" value="F:ATP binding"/>
    <property type="evidence" value="ECO:0007669"/>
    <property type="project" value="UniProtKB-KW"/>
</dbReference>
<gene>
    <name evidence="11" type="ORF">SAMN05877753_10993</name>
</gene>
<evidence type="ECO:0000256" key="2">
    <source>
        <dbReference type="ARBA" id="ARBA00012438"/>
    </source>
</evidence>
<dbReference type="InterPro" id="IPR005467">
    <property type="entry name" value="His_kinase_dom"/>
</dbReference>
<comment type="catalytic activity">
    <reaction evidence="1">
        <text>ATP + protein L-histidine = ADP + protein N-phospho-L-histidine.</text>
        <dbReference type="EC" id="2.7.13.3"/>
    </reaction>
</comment>
<evidence type="ECO:0000256" key="5">
    <source>
        <dbReference type="ARBA" id="ARBA00022741"/>
    </source>
</evidence>
<dbReference type="InterPro" id="IPR036890">
    <property type="entry name" value="HATPase_C_sf"/>
</dbReference>
<evidence type="ECO:0000259" key="10">
    <source>
        <dbReference type="PROSITE" id="PS50109"/>
    </source>
</evidence>
<feature type="transmembrane region" description="Helical" evidence="9">
    <location>
        <begin position="7"/>
        <end position="24"/>
    </location>
</feature>
<evidence type="ECO:0000256" key="6">
    <source>
        <dbReference type="ARBA" id="ARBA00022777"/>
    </source>
</evidence>
<sequence>MELTIHFFFNLSLIMVLLFVGVLWSEKLKSLRSIQITAAIIFILSLVICLLFTYPLHESYFLDLRLIPIIIGGLYMGLGPILAAIAIGLRAIYGLDSGFLFTAFYFLFIALLCFELSPWFLKKSSRKRILLSVIITFLLSLPEAITLILMDLFYPVFDVWFAYAIIQPLGVGMIAYFIEEIDKSILLRQHVIKAKRLEAVEQMGAAISHEIRNPLTAAIGFVQLLQDHTLSEEKRTQYLSILKNELQSAERVIQDYLTFSKPQINVHQPFNIHDELKHVVQLLEPTANRNSVQIVEDFSMWGTIEGDPQKFHQCMVNIMKNAIEAMPNGGILTVETKTTSSKVMIRIQDTGSGMSREQIDRLGEPYYSTKGDKGTGLGLMVVYSIARAMKGTIHVESEPGAGTTFELTFRTIPSTLENPETKEASEIGL</sequence>
<keyword evidence="7" id="KW-0067">ATP-binding</keyword>
<dbReference type="Pfam" id="PF00512">
    <property type="entry name" value="HisKA"/>
    <property type="match status" value="1"/>
</dbReference>
<keyword evidence="12" id="KW-1185">Reference proteome</keyword>
<evidence type="ECO:0000256" key="1">
    <source>
        <dbReference type="ARBA" id="ARBA00000085"/>
    </source>
</evidence>
<feature type="transmembrane region" description="Helical" evidence="9">
    <location>
        <begin position="36"/>
        <end position="54"/>
    </location>
</feature>
<keyword evidence="5" id="KW-0547">Nucleotide-binding</keyword>
<keyword evidence="3" id="KW-0597">Phosphoprotein</keyword>
<dbReference type="Gene3D" id="1.10.287.130">
    <property type="match status" value="1"/>
</dbReference>
<name>A0A285D563_9BACI</name>
<dbReference type="CDD" id="cd00082">
    <property type="entry name" value="HisKA"/>
    <property type="match status" value="1"/>
</dbReference>
<dbReference type="Proteomes" id="UP000219546">
    <property type="component" value="Unassembled WGS sequence"/>
</dbReference>
<evidence type="ECO:0000256" key="9">
    <source>
        <dbReference type="SAM" id="Phobius"/>
    </source>
</evidence>
<dbReference type="GO" id="GO:0000155">
    <property type="term" value="F:phosphorelay sensor kinase activity"/>
    <property type="evidence" value="ECO:0007669"/>
    <property type="project" value="InterPro"/>
</dbReference>
<dbReference type="PRINTS" id="PR00344">
    <property type="entry name" value="BCTRLSENSOR"/>
</dbReference>
<dbReference type="PROSITE" id="PS50109">
    <property type="entry name" value="HIS_KIN"/>
    <property type="match status" value="1"/>
</dbReference>
<feature type="transmembrane region" description="Helical" evidence="9">
    <location>
        <begin position="99"/>
        <end position="117"/>
    </location>
</feature>
<dbReference type="InterPro" id="IPR003661">
    <property type="entry name" value="HisK_dim/P_dom"/>
</dbReference>
<keyword evidence="6 11" id="KW-0418">Kinase</keyword>
<dbReference type="EC" id="2.7.13.3" evidence="2"/>
<evidence type="ECO:0000313" key="11">
    <source>
        <dbReference type="EMBL" id="SNX74428.1"/>
    </source>
</evidence>
<evidence type="ECO:0000256" key="7">
    <source>
        <dbReference type="ARBA" id="ARBA00022840"/>
    </source>
</evidence>
<dbReference type="EMBL" id="OAOP01000009">
    <property type="protein sequence ID" value="SNX74428.1"/>
    <property type="molecule type" value="Genomic_DNA"/>
</dbReference>
<organism evidence="11 12">
    <name type="scientific">Bacillus oleivorans</name>
    <dbReference type="NCBI Taxonomy" id="1448271"/>
    <lineage>
        <taxon>Bacteria</taxon>
        <taxon>Bacillati</taxon>
        <taxon>Bacillota</taxon>
        <taxon>Bacilli</taxon>
        <taxon>Bacillales</taxon>
        <taxon>Bacillaceae</taxon>
        <taxon>Bacillus</taxon>
    </lineage>
</organism>
<dbReference type="RefSeq" id="WP_097159941.1">
    <property type="nucleotide sequence ID" value="NZ_JBEPMQ010000009.1"/>
</dbReference>
<keyword evidence="9" id="KW-0472">Membrane</keyword>
<dbReference type="InterPro" id="IPR036097">
    <property type="entry name" value="HisK_dim/P_sf"/>
</dbReference>
<dbReference type="OrthoDB" id="9815750at2"/>
<keyword evidence="9" id="KW-1133">Transmembrane helix</keyword>
<dbReference type="InterPro" id="IPR004358">
    <property type="entry name" value="Sig_transdc_His_kin-like_C"/>
</dbReference>
<dbReference type="InterPro" id="IPR003594">
    <property type="entry name" value="HATPase_dom"/>
</dbReference>
<keyword evidence="8" id="KW-0902">Two-component regulatory system</keyword>